<keyword evidence="2" id="KW-1185">Reference proteome</keyword>
<accession>V5Q9W2</accession>
<evidence type="ECO:0000313" key="1">
    <source>
        <dbReference type="EMBL" id="AHB12240.1"/>
    </source>
</evidence>
<gene>
    <name evidence="1" type="ORF">Salvo_40</name>
</gene>
<evidence type="ECO:0000313" key="2">
    <source>
        <dbReference type="Proteomes" id="UP000018624"/>
    </source>
</evidence>
<protein>
    <submittedName>
        <fullName evidence="1">Tail assembly protein</fullName>
    </submittedName>
</protein>
<organism evidence="1 2">
    <name type="scientific">Xylella phage Salvo</name>
    <dbReference type="NCBI Taxonomy" id="1415147"/>
    <lineage>
        <taxon>Viruses</taxon>
        <taxon>Duplodnaviria</taxon>
        <taxon>Heunggongvirae</taxon>
        <taxon>Uroviricota</taxon>
        <taxon>Caudoviricetes</taxon>
        <taxon>Casjensviridae</taxon>
        <taxon>Salvovirus</taxon>
        <taxon>Salvovirus salvo</taxon>
    </lineage>
</organism>
<proteinExistence type="predicted"/>
<name>V5Q9W2_9CAUD</name>
<reference evidence="1 2" key="1">
    <citation type="journal article" date="2014" name="J. Bacteriol.">
        <title>Characterization of novel virulent broad-host-range phages of Xylella fastidiosa and Xanthomonas.</title>
        <authorList>
            <person name="Ahern S.J."/>
            <person name="Das M."/>
            <person name="Bhowmick T.S."/>
            <person name="Young R."/>
            <person name="Gonzalez C.F."/>
        </authorList>
    </citation>
    <scope>NUCLEOTIDE SEQUENCE [LARGE SCALE GENOMIC DNA]</scope>
</reference>
<sequence length="322" mass="35236">MTVRIYSSSDAGAPVLRGNTPGDLINVLEKCLVTGYGSKAGAGWTKPFTGTNVAAFQQGAGSNGMFLRIDDTSTATSYRAAFMKAYEAMSDVNTGTPTSFPTPTQKANGLPWFTHYSSGSVANPRPWRIIADEMLFYFMVNTYPENGDSGYYYNECYAFGDIIPFKPGDTTHTILLGSWNDSSPNTSEGYPFYGVGISSTMGSSRYVMLAARSYTNLGGPIYLGWHNDMTKGSNTWGVGNLSYPHGPDGGLYLSPVWVHEPQVSPYNVRGLMPGLWVPCHNENIFSQGQTFNGQGELAGKTFMARRHYQCTAVFEISDTWDR</sequence>
<dbReference type="EMBL" id="KF626668">
    <property type="protein sequence ID" value="AHB12240.1"/>
    <property type="molecule type" value="Genomic_DNA"/>
</dbReference>
<dbReference type="OrthoDB" id="6312at10239"/>
<dbReference type="Proteomes" id="UP000018624">
    <property type="component" value="Segment"/>
</dbReference>